<evidence type="ECO:0008006" key="3">
    <source>
        <dbReference type="Google" id="ProtNLM"/>
    </source>
</evidence>
<organism evidence="1 2">
    <name type="scientific">Streptococcus gallolyticus</name>
    <dbReference type="NCBI Taxonomy" id="315405"/>
    <lineage>
        <taxon>Bacteria</taxon>
        <taxon>Bacillati</taxon>
        <taxon>Bacillota</taxon>
        <taxon>Bacilli</taxon>
        <taxon>Lactobacillales</taxon>
        <taxon>Streptococcaceae</taxon>
        <taxon>Streptococcus</taxon>
    </lineage>
</organism>
<evidence type="ECO:0000313" key="1">
    <source>
        <dbReference type="EMBL" id="RCW16313.1"/>
    </source>
</evidence>
<name>A0A368UBF7_9STRE</name>
<comment type="caution">
    <text evidence="1">The sequence shown here is derived from an EMBL/GenBank/DDBJ whole genome shotgun (WGS) entry which is preliminary data.</text>
</comment>
<protein>
    <recommendedName>
        <fullName evidence="3">Phage protein</fullName>
    </recommendedName>
</protein>
<dbReference type="EMBL" id="NETH01000054">
    <property type="protein sequence ID" value="RCW16313.1"/>
    <property type="molecule type" value="Genomic_DNA"/>
</dbReference>
<dbReference type="Proteomes" id="UP000253215">
    <property type="component" value="Unassembled WGS sequence"/>
</dbReference>
<proteinExistence type="predicted"/>
<accession>A0A368UBF7</accession>
<reference evidence="1 2" key="1">
    <citation type="journal article" date="2018" name="Sci. Rep.">
        <title>Network-guided genomic and metagenomic analysis of the faecal microbiota of the critically endangered kakapo.</title>
        <authorList>
            <person name="Waite D.W."/>
            <person name="Dsouza M."/>
            <person name="Sekiguchi Y."/>
            <person name="Hugenholtz P."/>
            <person name="Taylor M.W."/>
        </authorList>
    </citation>
    <scope>NUCLEOTIDE SEQUENCE [LARGE SCALE GENOMIC DNA]</scope>
    <source>
        <strain evidence="1 2">BI02</strain>
    </source>
</reference>
<evidence type="ECO:0000313" key="2">
    <source>
        <dbReference type="Proteomes" id="UP000253215"/>
    </source>
</evidence>
<gene>
    <name evidence="1" type="ORF">CAC02_09200</name>
</gene>
<sequence length="111" mass="12650">MIELVVKEFLDNNLNIPVLLEKERKLTGKFVLLEKTGGTSKNQLHSATVAIQSYADSLYEAALLNQEIKDVMSNLVEIENVSGVHLNSDYNFTDTETKQYRYQAVFDINYC</sequence>
<dbReference type="AlphaFoldDB" id="A0A368UBF7"/>